<keyword evidence="2" id="KW-1003">Cell membrane</keyword>
<keyword evidence="3 9" id="KW-0132">Cell division</keyword>
<keyword evidence="10" id="KW-1185">Reference proteome</keyword>
<gene>
    <name evidence="9" type="ORF">J5V48_04300</name>
</gene>
<keyword evidence="6" id="KW-0472">Membrane</keyword>
<dbReference type="InterPro" id="IPR011922">
    <property type="entry name" value="Cell_div_FtsL"/>
</dbReference>
<keyword evidence="5" id="KW-1133">Transmembrane helix</keyword>
<accession>A0ABS7DG82</accession>
<comment type="caution">
    <text evidence="9">The sequence shown here is derived from an EMBL/GenBank/DDBJ whole genome shotgun (WGS) entry which is preliminary data.</text>
</comment>
<dbReference type="Proteomes" id="UP000731465">
    <property type="component" value="Unassembled WGS sequence"/>
</dbReference>
<keyword evidence="7" id="KW-0131">Cell cycle</keyword>
<keyword evidence="4" id="KW-0812">Transmembrane</keyword>
<comment type="subcellular location">
    <subcellularLocation>
        <location evidence="1">Cell membrane</location>
        <topology evidence="1">Single-pass type II membrane protein</topology>
    </subcellularLocation>
</comment>
<organism evidence="9 10">
    <name type="scientific">Succinivibrio faecicola</name>
    <dbReference type="NCBI Taxonomy" id="2820300"/>
    <lineage>
        <taxon>Bacteria</taxon>
        <taxon>Pseudomonadati</taxon>
        <taxon>Pseudomonadota</taxon>
        <taxon>Gammaproteobacteria</taxon>
        <taxon>Aeromonadales</taxon>
        <taxon>Succinivibrionaceae</taxon>
        <taxon>Succinivibrio</taxon>
    </lineage>
</organism>
<name>A0ABS7DG82_9GAMM</name>
<reference evidence="9 10" key="1">
    <citation type="submission" date="2021-03" db="EMBL/GenBank/DDBJ databases">
        <title>Succinivibrio sp. nov. isolated from feces of cow.</title>
        <authorList>
            <person name="Choi J.-Y."/>
        </authorList>
    </citation>
    <scope>NUCLEOTIDE SEQUENCE [LARGE SCALE GENOMIC DNA]</scope>
    <source>
        <strain evidence="9 10">AGMB01872</strain>
    </source>
</reference>
<evidence type="ECO:0000256" key="1">
    <source>
        <dbReference type="ARBA" id="ARBA00004401"/>
    </source>
</evidence>
<dbReference type="GO" id="GO:0051301">
    <property type="term" value="P:cell division"/>
    <property type="evidence" value="ECO:0007669"/>
    <property type="project" value="UniProtKB-KW"/>
</dbReference>
<protein>
    <submittedName>
        <fullName evidence="9">Cell division protein FtsL</fullName>
    </submittedName>
</protein>
<evidence type="ECO:0000256" key="2">
    <source>
        <dbReference type="ARBA" id="ARBA00022475"/>
    </source>
</evidence>
<proteinExistence type="predicted"/>
<dbReference type="Pfam" id="PF04999">
    <property type="entry name" value="FtsL"/>
    <property type="match status" value="1"/>
</dbReference>
<dbReference type="EMBL" id="JAGFNY010000010">
    <property type="protein sequence ID" value="MBW7570111.1"/>
    <property type="molecule type" value="Genomic_DNA"/>
</dbReference>
<feature type="compositionally biased region" description="Polar residues" evidence="8">
    <location>
        <begin position="1"/>
        <end position="14"/>
    </location>
</feature>
<evidence type="ECO:0000256" key="4">
    <source>
        <dbReference type="ARBA" id="ARBA00022692"/>
    </source>
</evidence>
<evidence type="ECO:0000313" key="9">
    <source>
        <dbReference type="EMBL" id="MBW7570111.1"/>
    </source>
</evidence>
<evidence type="ECO:0000256" key="5">
    <source>
        <dbReference type="ARBA" id="ARBA00022989"/>
    </source>
</evidence>
<evidence type="ECO:0000256" key="8">
    <source>
        <dbReference type="SAM" id="MobiDB-lite"/>
    </source>
</evidence>
<evidence type="ECO:0000256" key="7">
    <source>
        <dbReference type="ARBA" id="ARBA00023306"/>
    </source>
</evidence>
<evidence type="ECO:0000313" key="10">
    <source>
        <dbReference type="Proteomes" id="UP000731465"/>
    </source>
</evidence>
<feature type="region of interest" description="Disordered" evidence="8">
    <location>
        <begin position="1"/>
        <end position="42"/>
    </location>
</feature>
<dbReference type="RefSeq" id="WP_219937330.1">
    <property type="nucleotide sequence ID" value="NZ_JAGFNY010000010.1"/>
</dbReference>
<evidence type="ECO:0000256" key="3">
    <source>
        <dbReference type="ARBA" id="ARBA00022618"/>
    </source>
</evidence>
<sequence>MQNSTALRINSTQPVAGKDKDGQSQRPQFGRRANPDIKPVVPQVNSPEVETRVDVEQIIHVSAPSLSFNTDNEVSLISYASFHPEKQIKSPKILKEVFKEFSRNFVAYALIIAVSAVSVIKVHQVQRTRDLTIQYNEVKRYNDTLMREQLNLLATRENYTEYSIIRNRAINKLGMVAVKTEDETVIDLR</sequence>
<evidence type="ECO:0000256" key="6">
    <source>
        <dbReference type="ARBA" id="ARBA00023136"/>
    </source>
</evidence>